<comment type="caution">
    <text evidence="1">The sequence shown here is derived from an EMBL/GenBank/DDBJ whole genome shotgun (WGS) entry which is preliminary data.</text>
</comment>
<accession>A0ABQ4TDQ6</accession>
<dbReference type="EMBL" id="BPQV01000015">
    <property type="protein sequence ID" value="GJE29428.1"/>
    <property type="molecule type" value="Genomic_DNA"/>
</dbReference>
<proteinExistence type="predicted"/>
<dbReference type="SUPFAM" id="SSF51182">
    <property type="entry name" value="RmlC-like cupins"/>
    <property type="match status" value="1"/>
</dbReference>
<dbReference type="RefSeq" id="WP_238313939.1">
    <property type="nucleotide sequence ID" value="NZ_BPQV01000015.1"/>
</dbReference>
<dbReference type="InterPro" id="IPR014710">
    <property type="entry name" value="RmlC-like_jellyroll"/>
</dbReference>
<organism evidence="1 2">
    <name type="scientific">Methylobacterium organophilum</name>
    <dbReference type="NCBI Taxonomy" id="410"/>
    <lineage>
        <taxon>Bacteria</taxon>
        <taxon>Pseudomonadati</taxon>
        <taxon>Pseudomonadota</taxon>
        <taxon>Alphaproteobacteria</taxon>
        <taxon>Hyphomicrobiales</taxon>
        <taxon>Methylobacteriaceae</taxon>
        <taxon>Methylobacterium</taxon>
    </lineage>
</organism>
<evidence type="ECO:0008006" key="3">
    <source>
        <dbReference type="Google" id="ProtNLM"/>
    </source>
</evidence>
<evidence type="ECO:0000313" key="2">
    <source>
        <dbReference type="Proteomes" id="UP001055156"/>
    </source>
</evidence>
<dbReference type="InterPro" id="IPR011051">
    <property type="entry name" value="RmlC_Cupin_sf"/>
</dbReference>
<sequence>MSTETVETVRVIDSAVDCPEIPIVVGAGNAKVVMWPENGAIYRTFHLIALHASDKTIPLSHKGDSVYYVVSGSGIVRSPSDDFSAELVEGSMVHIDGGDSYTFEAHGNSGMSLLGGPCPADLELYANLRARG</sequence>
<reference evidence="1" key="1">
    <citation type="journal article" date="2021" name="Front. Microbiol.">
        <title>Comprehensive Comparative Genomics and Phenotyping of Methylobacterium Species.</title>
        <authorList>
            <person name="Alessa O."/>
            <person name="Ogura Y."/>
            <person name="Fujitani Y."/>
            <person name="Takami H."/>
            <person name="Hayashi T."/>
            <person name="Sahin N."/>
            <person name="Tani A."/>
        </authorList>
    </citation>
    <scope>NUCLEOTIDE SEQUENCE</scope>
    <source>
        <strain evidence="1">NBRC 15689</strain>
    </source>
</reference>
<evidence type="ECO:0000313" key="1">
    <source>
        <dbReference type="EMBL" id="GJE29428.1"/>
    </source>
</evidence>
<dbReference type="Gene3D" id="2.60.120.10">
    <property type="entry name" value="Jelly Rolls"/>
    <property type="match status" value="1"/>
</dbReference>
<protein>
    <recommendedName>
        <fullName evidence="3">Cupin 2 conserved barrel domain-containing protein</fullName>
    </recommendedName>
</protein>
<dbReference type="Proteomes" id="UP001055156">
    <property type="component" value="Unassembled WGS sequence"/>
</dbReference>
<gene>
    <name evidence="1" type="ORF">LKMONMHP_4309</name>
</gene>
<reference evidence="1" key="2">
    <citation type="submission" date="2021-08" db="EMBL/GenBank/DDBJ databases">
        <authorList>
            <person name="Tani A."/>
            <person name="Ola A."/>
            <person name="Ogura Y."/>
            <person name="Katsura K."/>
            <person name="Hayashi T."/>
        </authorList>
    </citation>
    <scope>NUCLEOTIDE SEQUENCE</scope>
    <source>
        <strain evidence="1">NBRC 15689</strain>
    </source>
</reference>
<name>A0ABQ4TDQ6_METOR</name>
<keyword evidence="2" id="KW-1185">Reference proteome</keyword>